<dbReference type="Proteomes" id="UP000244989">
    <property type="component" value="Unassembled WGS sequence"/>
</dbReference>
<evidence type="ECO:0000313" key="1">
    <source>
        <dbReference type="EMBL" id="PWC01782.1"/>
    </source>
</evidence>
<accession>A0A2U1T715</accession>
<evidence type="ECO:0000313" key="2">
    <source>
        <dbReference type="Proteomes" id="UP000244989"/>
    </source>
</evidence>
<protein>
    <recommendedName>
        <fullName evidence="3">DUF1499 domain-containing protein</fullName>
    </recommendedName>
</protein>
<reference evidence="2" key="1">
    <citation type="submission" date="2018-04" db="EMBL/GenBank/DDBJ databases">
        <authorList>
            <person name="Liu S."/>
            <person name="Wang Z."/>
            <person name="Li J."/>
        </authorList>
    </citation>
    <scope>NUCLEOTIDE SEQUENCE [LARGE SCALE GENOMIC DNA]</scope>
    <source>
        <strain evidence="2">2189</strain>
    </source>
</reference>
<name>A0A2U1T715_9CORY</name>
<organism evidence="1 2">
    <name type="scientific">Corynebacterium yudongzhengii</name>
    <dbReference type="NCBI Taxonomy" id="2080740"/>
    <lineage>
        <taxon>Bacteria</taxon>
        <taxon>Bacillati</taxon>
        <taxon>Actinomycetota</taxon>
        <taxon>Actinomycetes</taxon>
        <taxon>Mycobacteriales</taxon>
        <taxon>Corynebacteriaceae</taxon>
        <taxon>Corynebacterium</taxon>
    </lineage>
</organism>
<gene>
    <name evidence="1" type="ORF">DF222_05470</name>
</gene>
<dbReference type="OrthoDB" id="9996747at2"/>
<evidence type="ECO:0008006" key="3">
    <source>
        <dbReference type="Google" id="ProtNLM"/>
    </source>
</evidence>
<keyword evidence="2" id="KW-1185">Reference proteome</keyword>
<dbReference type="RefSeq" id="WP_108430960.1">
    <property type="nucleotide sequence ID" value="NZ_CP026947.1"/>
</dbReference>
<proteinExistence type="predicted"/>
<comment type="caution">
    <text evidence="1">The sequence shown here is derived from an EMBL/GenBank/DDBJ whole genome shotgun (WGS) entry which is preliminary data.</text>
</comment>
<dbReference type="KEGG" id="cyz:C3B44_02385"/>
<dbReference type="AlphaFoldDB" id="A0A2U1T715"/>
<dbReference type="EMBL" id="QEEZ01000008">
    <property type="protein sequence ID" value="PWC01782.1"/>
    <property type="molecule type" value="Genomic_DNA"/>
</dbReference>
<sequence>MERTITIDCGRDCTAADIARKLKSVSGYREKSMNTDHAVVKVGSEFMARMIGVYITTNYTAPVKIAINRNGSQAHVTMMPTYKVAYAFPKFERFFEDEFTRIEALLK</sequence>